<evidence type="ECO:0000313" key="2">
    <source>
        <dbReference type="Proteomes" id="UP000466442"/>
    </source>
</evidence>
<dbReference type="EMBL" id="WIXP02000008">
    <property type="protein sequence ID" value="KAF6206394.1"/>
    <property type="molecule type" value="Genomic_DNA"/>
</dbReference>
<sequence>MREVKYLTIVLEFFSEYLAETPQYKNALWCLLRLCQKPPLLTTRSEILGAEEILADYFTGLGNCLIIVEDPEIKTLIIEVLHNLLGKRDQEDVPFDVCVKALVKSKIGDKLAKLIYVIDEEFYPEILDLILKYAIMSKDCGKWIE</sequence>
<gene>
    <name evidence="1" type="ORF">GE061_017627</name>
</gene>
<protein>
    <submittedName>
        <fullName evidence="1">Uncharacterized protein</fullName>
    </submittedName>
</protein>
<reference evidence="1" key="1">
    <citation type="journal article" date="2021" name="Mol. Ecol. Resour.">
        <title>Apolygus lucorum genome provides insights into omnivorousness and mesophyll feeding.</title>
        <authorList>
            <person name="Liu Y."/>
            <person name="Liu H."/>
            <person name="Wang H."/>
            <person name="Huang T."/>
            <person name="Liu B."/>
            <person name="Yang B."/>
            <person name="Yin L."/>
            <person name="Li B."/>
            <person name="Zhang Y."/>
            <person name="Zhang S."/>
            <person name="Jiang F."/>
            <person name="Zhang X."/>
            <person name="Ren Y."/>
            <person name="Wang B."/>
            <person name="Wang S."/>
            <person name="Lu Y."/>
            <person name="Wu K."/>
            <person name="Fan W."/>
            <person name="Wang G."/>
        </authorList>
    </citation>
    <scope>NUCLEOTIDE SEQUENCE</scope>
    <source>
        <strain evidence="1">12Hb</strain>
    </source>
</reference>
<comment type="caution">
    <text evidence="1">The sequence shown here is derived from an EMBL/GenBank/DDBJ whole genome shotgun (WGS) entry which is preliminary data.</text>
</comment>
<evidence type="ECO:0000313" key="1">
    <source>
        <dbReference type="EMBL" id="KAF6206394.1"/>
    </source>
</evidence>
<dbReference type="Proteomes" id="UP000466442">
    <property type="component" value="Unassembled WGS sequence"/>
</dbReference>
<proteinExistence type="predicted"/>
<keyword evidence="2" id="KW-1185">Reference proteome</keyword>
<organism evidence="1 2">
    <name type="scientific">Apolygus lucorum</name>
    <name type="common">Small green plant bug</name>
    <name type="synonym">Lygocoris lucorum</name>
    <dbReference type="NCBI Taxonomy" id="248454"/>
    <lineage>
        <taxon>Eukaryota</taxon>
        <taxon>Metazoa</taxon>
        <taxon>Ecdysozoa</taxon>
        <taxon>Arthropoda</taxon>
        <taxon>Hexapoda</taxon>
        <taxon>Insecta</taxon>
        <taxon>Pterygota</taxon>
        <taxon>Neoptera</taxon>
        <taxon>Paraneoptera</taxon>
        <taxon>Hemiptera</taxon>
        <taxon>Heteroptera</taxon>
        <taxon>Panheteroptera</taxon>
        <taxon>Cimicomorpha</taxon>
        <taxon>Miridae</taxon>
        <taxon>Mirini</taxon>
        <taxon>Apolygus</taxon>
    </lineage>
</organism>
<dbReference type="OrthoDB" id="191673at2759"/>
<dbReference type="AlphaFoldDB" id="A0A8S9XCX7"/>
<name>A0A8S9XCX7_APOLU</name>
<accession>A0A8S9XCX7</accession>